<evidence type="ECO:0000313" key="3">
    <source>
        <dbReference type="Proteomes" id="UP000536179"/>
    </source>
</evidence>
<protein>
    <submittedName>
        <fullName evidence="2">Putative transposase/invertase (TIGR01784 family)</fullName>
    </submittedName>
</protein>
<reference evidence="2 3" key="1">
    <citation type="submission" date="2020-08" db="EMBL/GenBank/DDBJ databases">
        <title>Genomic Encyclopedia of Type Strains, Phase III (KMG-III): the genomes of soil and plant-associated and newly described type strains.</title>
        <authorList>
            <person name="Whitman W."/>
        </authorList>
    </citation>
    <scope>NUCLEOTIDE SEQUENCE [LARGE SCALE GENOMIC DNA]</scope>
    <source>
        <strain evidence="2 3">CECT 8075</strain>
    </source>
</reference>
<dbReference type="PANTHER" id="PTHR34611">
    <property type="match status" value="1"/>
</dbReference>
<dbReference type="GO" id="GO:0006310">
    <property type="term" value="P:DNA recombination"/>
    <property type="evidence" value="ECO:0007669"/>
    <property type="project" value="TreeGrafter"/>
</dbReference>
<dbReference type="Proteomes" id="UP000536179">
    <property type="component" value="Unassembled WGS sequence"/>
</dbReference>
<dbReference type="RefSeq" id="WP_184305689.1">
    <property type="nucleotide sequence ID" value="NZ_JACHXU010000010.1"/>
</dbReference>
<sequence length="329" mass="37126">MDQLPTPHNNFFHFALSHIPSARSLIESQLDAKALRALRLDTLRVETGSFVDPDLREKYSDLLFSVELADSTEGADEQISGDESRRANVYFLFEHKSQSDSATVLQLLSYIVRIWEKRRREALPLTPVIPLVIYHGEIGWTAARKLADLIEGPEALVPYQASFEFSLLDLNRVPDDEIDGDPILRSSLRLLKYSRSNDLILHLHEILEVFGRFAASGQLQDWITAIGVYVMAVNKNIDDQQYKQTVASVFPTQFEPGSLADRLLIRGREEGREKGREEGMEKGKLAGTIQTLQGLLGDAVSTDAELLDMDVAQLKARVDLLQQRLRDRP</sequence>
<evidence type="ECO:0000313" key="2">
    <source>
        <dbReference type="EMBL" id="MBB3207325.1"/>
    </source>
</evidence>
<proteinExistence type="predicted"/>
<comment type="caution">
    <text evidence="2">The sequence shown here is derived from an EMBL/GenBank/DDBJ whole genome shotgun (WGS) entry which is preliminary data.</text>
</comment>
<gene>
    <name evidence="2" type="ORF">FHS27_003146</name>
</gene>
<dbReference type="GO" id="GO:1990238">
    <property type="term" value="F:double-stranded DNA endonuclease activity"/>
    <property type="evidence" value="ECO:0007669"/>
    <property type="project" value="TreeGrafter"/>
</dbReference>
<evidence type="ECO:0000259" key="1">
    <source>
        <dbReference type="Pfam" id="PF04754"/>
    </source>
</evidence>
<dbReference type="InterPro" id="IPR006842">
    <property type="entry name" value="Transposase_31"/>
</dbReference>
<dbReference type="InterPro" id="IPR051699">
    <property type="entry name" value="Rpn/YhgA-like_nuclease"/>
</dbReference>
<dbReference type="AlphaFoldDB" id="A0A7W5H6U4"/>
<accession>A0A7W5H6U4</accession>
<dbReference type="Pfam" id="PF04754">
    <property type="entry name" value="Transposase_31"/>
    <property type="match status" value="1"/>
</dbReference>
<keyword evidence="3" id="KW-1185">Reference proteome</keyword>
<dbReference type="PANTHER" id="PTHR34611:SF2">
    <property type="entry name" value="INACTIVE RECOMBINATION-PROMOTING NUCLEASE-LIKE PROTEIN RPNE-RELATED"/>
    <property type="match status" value="1"/>
</dbReference>
<name>A0A7W5H6U4_9BACT</name>
<organism evidence="2 3">
    <name type="scientific">Aporhodopirellula rubra</name>
    <dbReference type="NCBI Taxonomy" id="980271"/>
    <lineage>
        <taxon>Bacteria</taxon>
        <taxon>Pseudomonadati</taxon>
        <taxon>Planctomycetota</taxon>
        <taxon>Planctomycetia</taxon>
        <taxon>Pirellulales</taxon>
        <taxon>Pirellulaceae</taxon>
        <taxon>Aporhodopirellula</taxon>
    </lineage>
</organism>
<dbReference type="EMBL" id="JACHXU010000010">
    <property type="protein sequence ID" value="MBB3207325.1"/>
    <property type="molecule type" value="Genomic_DNA"/>
</dbReference>
<feature type="domain" description="Transposase (putative) YhgA-like" evidence="1">
    <location>
        <begin position="6"/>
        <end position="213"/>
    </location>
</feature>